<dbReference type="FunCoup" id="A0A1H9EYN8">
    <property type="interactions" value="63"/>
</dbReference>
<dbReference type="GO" id="GO:0006189">
    <property type="term" value="P:'de novo' IMP biosynthetic process"/>
    <property type="evidence" value="ECO:0007669"/>
    <property type="project" value="UniProtKB-UniRule"/>
</dbReference>
<keyword evidence="8" id="KW-1185">Reference proteome</keyword>
<dbReference type="HAMAP" id="MF_01926">
    <property type="entry name" value="PurS"/>
    <property type="match status" value="1"/>
</dbReference>
<keyword evidence="1 6" id="KW-0963">Cytoplasm</keyword>
<dbReference type="AlphaFoldDB" id="A0A1H9EYN8"/>
<comment type="subcellular location">
    <subcellularLocation>
        <location evidence="6">Cytoplasm</location>
    </subcellularLocation>
</comment>
<dbReference type="SUPFAM" id="SSF82697">
    <property type="entry name" value="PurS-like"/>
    <property type="match status" value="1"/>
</dbReference>
<evidence type="ECO:0000256" key="5">
    <source>
        <dbReference type="ARBA" id="ARBA00022840"/>
    </source>
</evidence>
<dbReference type="InParanoid" id="A0A1H9EYN8"/>
<evidence type="ECO:0000256" key="6">
    <source>
        <dbReference type="HAMAP-Rule" id="MF_01926"/>
    </source>
</evidence>
<dbReference type="NCBIfam" id="NF004630">
    <property type="entry name" value="PRK05974.1"/>
    <property type="match status" value="1"/>
</dbReference>
<dbReference type="OrthoDB" id="9799101at2"/>
<sequence>MKFLAHINVMPKAELLDPQGKVVVKNLPNIGIDGVDDVRIGKHVTISLFAKNPKEANKKVEAACKKLLANVIMESYDFVIEEVE</sequence>
<name>A0A1H9EYN8_9BACT</name>
<keyword evidence="4 6" id="KW-0658">Purine biosynthesis</keyword>
<dbReference type="InterPro" id="IPR003850">
    <property type="entry name" value="PurS"/>
</dbReference>
<keyword evidence="3 6" id="KW-0547">Nucleotide-binding</keyword>
<comment type="similarity">
    <text evidence="6">Belongs to the PurS family.</text>
</comment>
<comment type="subunit">
    <text evidence="6">Part of the FGAM synthase complex composed of 1 PurL, 1 PurQ and 2 PurS subunits.</text>
</comment>
<proteinExistence type="inferred from homology"/>
<dbReference type="GO" id="GO:0005524">
    <property type="term" value="F:ATP binding"/>
    <property type="evidence" value="ECO:0007669"/>
    <property type="project" value="UniProtKB-UniRule"/>
</dbReference>
<organism evidence="7 8">
    <name type="scientific">Neolewinella agarilytica</name>
    <dbReference type="NCBI Taxonomy" id="478744"/>
    <lineage>
        <taxon>Bacteria</taxon>
        <taxon>Pseudomonadati</taxon>
        <taxon>Bacteroidota</taxon>
        <taxon>Saprospiria</taxon>
        <taxon>Saprospirales</taxon>
        <taxon>Lewinellaceae</taxon>
        <taxon>Neolewinella</taxon>
    </lineage>
</organism>
<dbReference type="NCBIfam" id="TIGR00302">
    <property type="entry name" value="phosphoribosylformylglycinamidine synthase subunit PurS"/>
    <property type="match status" value="1"/>
</dbReference>
<dbReference type="InterPro" id="IPR036604">
    <property type="entry name" value="PurS-like_sf"/>
</dbReference>
<protein>
    <recommendedName>
        <fullName evidence="6">Phosphoribosylformylglycinamidine synthase subunit PurS</fullName>
        <shortName evidence="6">FGAM synthase</shortName>
        <ecNumber evidence="6">6.3.5.3</ecNumber>
    </recommendedName>
    <alternativeName>
        <fullName evidence="6">Formylglycinamide ribonucleotide amidotransferase subunit III</fullName>
        <shortName evidence="6">FGAR amidotransferase III</shortName>
        <shortName evidence="6">FGAR-AT III</shortName>
    </alternativeName>
    <alternativeName>
        <fullName evidence="6">Phosphoribosylformylglycinamidine synthase subunit III</fullName>
    </alternativeName>
</protein>
<comment type="function">
    <text evidence="6">Part of the phosphoribosylformylglycinamidine synthase complex involved in the purines biosynthetic pathway. Catalyzes the ATP-dependent conversion of formylglycinamide ribonucleotide (FGAR) and glutamine to yield formylglycinamidine ribonucleotide (FGAM) and glutamate. The FGAM synthase complex is composed of three subunits. PurQ produces an ammonia molecule by converting glutamine to glutamate. PurL transfers the ammonia molecule to FGAR to form FGAM in an ATP-dependent manner. PurS interacts with PurQ and PurL and is thought to assist in the transfer of the ammonia molecule from PurQ to PurL.</text>
</comment>
<evidence type="ECO:0000256" key="4">
    <source>
        <dbReference type="ARBA" id="ARBA00022755"/>
    </source>
</evidence>
<dbReference type="PANTHER" id="PTHR34696">
    <property type="entry name" value="PHOSPHORIBOSYLFORMYLGLYCINAMIDINE SYNTHASE SUBUNIT PURS"/>
    <property type="match status" value="1"/>
</dbReference>
<dbReference type="EMBL" id="FOFB01000008">
    <property type="protein sequence ID" value="SEQ30727.1"/>
    <property type="molecule type" value="Genomic_DNA"/>
</dbReference>
<dbReference type="UniPathway" id="UPA00074">
    <property type="reaction ID" value="UER00128"/>
</dbReference>
<dbReference type="PANTHER" id="PTHR34696:SF1">
    <property type="entry name" value="PHOSPHORIBOSYLFORMYLGLYCINAMIDINE SYNTHASE SUBUNIT PURS"/>
    <property type="match status" value="1"/>
</dbReference>
<dbReference type="Proteomes" id="UP000199021">
    <property type="component" value="Unassembled WGS sequence"/>
</dbReference>
<dbReference type="GO" id="GO:0005737">
    <property type="term" value="C:cytoplasm"/>
    <property type="evidence" value="ECO:0007669"/>
    <property type="project" value="UniProtKB-SubCell"/>
</dbReference>
<dbReference type="STRING" id="478744.SAMN05444359_10818"/>
<comment type="catalytic activity">
    <reaction evidence="6">
        <text>N(2)-formyl-N(1)-(5-phospho-beta-D-ribosyl)glycinamide + L-glutamine + ATP + H2O = 2-formamido-N(1)-(5-O-phospho-beta-D-ribosyl)acetamidine + L-glutamate + ADP + phosphate + H(+)</text>
        <dbReference type="Rhea" id="RHEA:17129"/>
        <dbReference type="ChEBI" id="CHEBI:15377"/>
        <dbReference type="ChEBI" id="CHEBI:15378"/>
        <dbReference type="ChEBI" id="CHEBI:29985"/>
        <dbReference type="ChEBI" id="CHEBI:30616"/>
        <dbReference type="ChEBI" id="CHEBI:43474"/>
        <dbReference type="ChEBI" id="CHEBI:58359"/>
        <dbReference type="ChEBI" id="CHEBI:147286"/>
        <dbReference type="ChEBI" id="CHEBI:147287"/>
        <dbReference type="ChEBI" id="CHEBI:456216"/>
        <dbReference type="EC" id="6.3.5.3"/>
    </reaction>
</comment>
<gene>
    <name evidence="6" type="primary">purS</name>
    <name evidence="7" type="ORF">SAMN05444359_10818</name>
</gene>
<reference evidence="8" key="1">
    <citation type="submission" date="2016-10" db="EMBL/GenBank/DDBJ databases">
        <authorList>
            <person name="Varghese N."/>
            <person name="Submissions S."/>
        </authorList>
    </citation>
    <scope>NUCLEOTIDE SEQUENCE [LARGE SCALE GENOMIC DNA]</scope>
    <source>
        <strain evidence="8">DSM 24740</strain>
    </source>
</reference>
<keyword evidence="2 6" id="KW-0436">Ligase</keyword>
<dbReference type="EC" id="6.3.5.3" evidence="6"/>
<dbReference type="Pfam" id="PF02700">
    <property type="entry name" value="PurS"/>
    <property type="match status" value="1"/>
</dbReference>
<keyword evidence="5 6" id="KW-0067">ATP-binding</keyword>
<dbReference type="RefSeq" id="WP_090167368.1">
    <property type="nucleotide sequence ID" value="NZ_FOFB01000008.1"/>
</dbReference>
<dbReference type="GO" id="GO:0004642">
    <property type="term" value="F:phosphoribosylformylglycinamidine synthase activity"/>
    <property type="evidence" value="ECO:0007669"/>
    <property type="project" value="UniProtKB-UniRule"/>
</dbReference>
<accession>A0A1H9EYN8</accession>
<evidence type="ECO:0000256" key="3">
    <source>
        <dbReference type="ARBA" id="ARBA00022741"/>
    </source>
</evidence>
<evidence type="ECO:0000256" key="2">
    <source>
        <dbReference type="ARBA" id="ARBA00022598"/>
    </source>
</evidence>
<evidence type="ECO:0000313" key="8">
    <source>
        <dbReference type="Proteomes" id="UP000199021"/>
    </source>
</evidence>
<comment type="pathway">
    <text evidence="6">Purine metabolism; IMP biosynthesis via de novo pathway; 5-amino-1-(5-phospho-D-ribosyl)imidazole from N(2)-formyl-N(1)-(5-phospho-D-ribosyl)glycinamide: step 1/2.</text>
</comment>
<evidence type="ECO:0000313" key="7">
    <source>
        <dbReference type="EMBL" id="SEQ30727.1"/>
    </source>
</evidence>
<evidence type="ECO:0000256" key="1">
    <source>
        <dbReference type="ARBA" id="ARBA00022490"/>
    </source>
</evidence>
<dbReference type="Gene3D" id="3.30.1280.10">
    <property type="entry name" value="Phosphoribosylformylglycinamidine synthase subunit PurS"/>
    <property type="match status" value="1"/>
</dbReference>